<dbReference type="AlphaFoldDB" id="A0A133U5L3"/>
<dbReference type="EMBL" id="LHXL01000037">
    <property type="protein sequence ID" value="KXA89436.1"/>
    <property type="molecule type" value="Genomic_DNA"/>
</dbReference>
<comment type="caution">
    <text evidence="4">The sequence shown here is derived from an EMBL/GenBank/DDBJ whole genome shotgun (WGS) entry which is preliminary data.</text>
</comment>
<evidence type="ECO:0000313" key="5">
    <source>
        <dbReference type="Proteomes" id="UP000070589"/>
    </source>
</evidence>
<dbReference type="Proteomes" id="UP000070589">
    <property type="component" value="Unassembled WGS sequence"/>
</dbReference>
<evidence type="ECO:0000313" key="4">
    <source>
        <dbReference type="EMBL" id="KXA89436.1"/>
    </source>
</evidence>
<evidence type="ECO:0000256" key="2">
    <source>
        <dbReference type="ARBA" id="ARBA00022448"/>
    </source>
</evidence>
<proteinExistence type="inferred from homology"/>
<reference evidence="4 5" key="1">
    <citation type="journal article" date="2016" name="Sci. Rep.">
        <title>Metabolic traits of an uncultured archaeal lineage -MSBL1- from brine pools of the Red Sea.</title>
        <authorList>
            <person name="Mwirichia R."/>
            <person name="Alam I."/>
            <person name="Rashid M."/>
            <person name="Vinu M."/>
            <person name="Ba-Alawi W."/>
            <person name="Anthony Kamau A."/>
            <person name="Kamanda Ngugi D."/>
            <person name="Goker M."/>
            <person name="Klenk H.P."/>
            <person name="Bajic V."/>
            <person name="Stingl U."/>
        </authorList>
    </citation>
    <scope>NUCLEOTIDE SEQUENCE [LARGE SCALE GENOMIC DNA]</scope>
    <source>
        <strain evidence="4">SCGC-AAA259D14</strain>
    </source>
</reference>
<dbReference type="Gene3D" id="1.20.1690.10">
    <property type="entry name" value="V-type ATP synthase subunit C domain"/>
    <property type="match status" value="2"/>
</dbReference>
<dbReference type="InterPro" id="IPR002843">
    <property type="entry name" value="ATPase_V0-cplx_csu/dsu"/>
</dbReference>
<name>A0A133U5L3_9EURY</name>
<gene>
    <name evidence="4" type="ORF">AKJ62_03125</name>
</gene>
<keyword evidence="5" id="KW-1185">Reference proteome</keyword>
<organism evidence="4 5">
    <name type="scientific">candidate division MSBL1 archaeon SCGC-AAA259D14</name>
    <dbReference type="NCBI Taxonomy" id="1698261"/>
    <lineage>
        <taxon>Archaea</taxon>
        <taxon>Methanobacteriati</taxon>
        <taxon>Methanobacteriota</taxon>
        <taxon>candidate division MSBL1</taxon>
    </lineage>
</organism>
<evidence type="ECO:0000256" key="1">
    <source>
        <dbReference type="ARBA" id="ARBA00006709"/>
    </source>
</evidence>
<dbReference type="Pfam" id="PF01992">
    <property type="entry name" value="vATP-synt_AC39"/>
    <property type="match status" value="1"/>
</dbReference>
<dbReference type="InterPro" id="IPR036079">
    <property type="entry name" value="ATPase_csu/dsu_sf"/>
</dbReference>
<comment type="similarity">
    <text evidence="1">Belongs to the V-ATPase V0D/AC39 subunit family.</text>
</comment>
<evidence type="ECO:0008006" key="6">
    <source>
        <dbReference type="Google" id="ProtNLM"/>
    </source>
</evidence>
<evidence type="ECO:0000256" key="3">
    <source>
        <dbReference type="ARBA" id="ARBA00023065"/>
    </source>
</evidence>
<dbReference type="InterPro" id="IPR044911">
    <property type="entry name" value="V-type_ATPase_csu/dsu_dom_3"/>
</dbReference>
<accession>A0A133U5L3</accession>
<protein>
    <recommendedName>
        <fullName evidence="6">V-type ATP synthase subunit C</fullName>
    </recommendedName>
</protein>
<dbReference type="GO" id="GO:0046961">
    <property type="term" value="F:proton-transporting ATPase activity, rotational mechanism"/>
    <property type="evidence" value="ECO:0007669"/>
    <property type="project" value="InterPro"/>
</dbReference>
<dbReference type="SUPFAM" id="SSF103486">
    <property type="entry name" value="V-type ATP synthase subunit C"/>
    <property type="match status" value="1"/>
</dbReference>
<sequence length="379" mass="43611">MNELVILILMLAGLSLVSGYIFHRTRRIIPYIHSEAKVRAWKANLIPDPRLYEFAESAKTERILTALEDTGYQTYLTGISMENGIELEEVEDSFNLFLNDRYSDILEIVPEEREGMIERIVGIVNVHNLKGIVIGIERGLSEEKMRRYLVPSPTFSEERLEMLTSAETMDGLLEYLEGFEYSESLSEALEKKYEEEGISSLLRALDKAYYQTLWEEVRSKEAQRSVLETIIGTKLDMENIKMIMRMKKDDVTPARIDEFLIPTYHLSDEQIRSMTSAEDIDAAGEVVRDTTYGPAVREGLNRFKETGSLSDLEKVLDEQFLRGCRRVSRTQPFSLASLLEYIYSVRTEVKNLRIIIGLKEAGVEPERIRKKLIVGREIE</sequence>
<dbReference type="Gene3D" id="1.10.132.50">
    <property type="entry name" value="ATP synthase (C/AC39) subunit, domain 3"/>
    <property type="match status" value="1"/>
</dbReference>
<dbReference type="PANTHER" id="PTHR38682">
    <property type="entry name" value="V-TYPE ATP SYNTHASE SUBUNIT C"/>
    <property type="match status" value="1"/>
</dbReference>
<keyword evidence="2" id="KW-0813">Transport</keyword>
<keyword evidence="3" id="KW-0406">Ion transport</keyword>
<dbReference type="InterPro" id="IPR035067">
    <property type="entry name" value="V-type_ATPase_csu/dsu"/>
</dbReference>
<dbReference type="PANTHER" id="PTHR38682:SF1">
    <property type="entry name" value="V-TYPE ATP SYNTHASE SUBUNIT C"/>
    <property type="match status" value="1"/>
</dbReference>
<dbReference type="InterPro" id="IPR050873">
    <property type="entry name" value="V-ATPase_V0D/AC39_subunit"/>
</dbReference>